<organism evidence="2 3">
    <name type="scientific">Schaalia cardiffensis F0333</name>
    <dbReference type="NCBI Taxonomy" id="888050"/>
    <lineage>
        <taxon>Bacteria</taxon>
        <taxon>Bacillati</taxon>
        <taxon>Actinomycetota</taxon>
        <taxon>Actinomycetes</taxon>
        <taxon>Actinomycetales</taxon>
        <taxon>Actinomycetaceae</taxon>
        <taxon>Schaalia</taxon>
    </lineage>
</organism>
<dbReference type="RefSeq" id="WP_005964170.1">
    <property type="nucleotide sequence ID" value="NZ_CP040505.1"/>
</dbReference>
<accession>N6X2M3</accession>
<dbReference type="HOGENOM" id="CLU_210189_1_1_11"/>
<gene>
    <name evidence="2" type="ORF">HMPREF9004_1597</name>
</gene>
<dbReference type="Proteomes" id="UP000013015">
    <property type="component" value="Unassembled WGS sequence"/>
</dbReference>
<evidence type="ECO:0008006" key="4">
    <source>
        <dbReference type="Google" id="ProtNLM"/>
    </source>
</evidence>
<dbReference type="EMBL" id="AQHZ01000024">
    <property type="protein sequence ID" value="ENO17687.1"/>
    <property type="molecule type" value="Genomic_DNA"/>
</dbReference>
<evidence type="ECO:0000313" key="3">
    <source>
        <dbReference type="Proteomes" id="UP000013015"/>
    </source>
</evidence>
<name>N6X2M3_9ACTO</name>
<evidence type="ECO:0000313" key="2">
    <source>
        <dbReference type="EMBL" id="ENO17687.1"/>
    </source>
</evidence>
<protein>
    <recommendedName>
        <fullName evidence="4">Methionine/alanine importer small subunit</fullName>
    </recommendedName>
</protein>
<dbReference type="AlphaFoldDB" id="N6X2M3"/>
<keyword evidence="1" id="KW-0472">Membrane</keyword>
<dbReference type="STRING" id="888050.HMPREF9004_1597"/>
<dbReference type="NCBIfam" id="NF033493">
    <property type="entry name" value="MetS_like_NSS"/>
    <property type="match status" value="1"/>
</dbReference>
<feature type="transmembrane region" description="Helical" evidence="1">
    <location>
        <begin position="6"/>
        <end position="27"/>
    </location>
</feature>
<dbReference type="PATRIC" id="fig|888050.3.peg.1533"/>
<keyword evidence="1" id="KW-1133">Transmembrane helix</keyword>
<dbReference type="OrthoDB" id="6712920at2"/>
<proteinExistence type="predicted"/>
<keyword evidence="3" id="KW-1185">Reference proteome</keyword>
<dbReference type="Pfam" id="PF16951">
    <property type="entry name" value="MaAIMP_sms"/>
    <property type="match status" value="1"/>
</dbReference>
<keyword evidence="1" id="KW-0812">Transmembrane</keyword>
<dbReference type="InterPro" id="IPR031596">
    <property type="entry name" value="MaAIMP_sms"/>
</dbReference>
<comment type="caution">
    <text evidence="2">The sequence shown here is derived from an EMBL/GenBank/DDBJ whole genome shotgun (WGS) entry which is preliminary data.</text>
</comment>
<sequence length="46" mass="5062">MSAIAVFMMVVTIILVWGGLVASTVLLKVLPNTWESQEEESSSHKE</sequence>
<reference evidence="2 3" key="1">
    <citation type="submission" date="2013-03" db="EMBL/GenBank/DDBJ databases">
        <title>Reference genome for the Human Microbiome Project.</title>
        <authorList>
            <person name="Aqrawi P."/>
            <person name="Ayvaz T."/>
            <person name="Bess C."/>
            <person name="Blankenburg K."/>
            <person name="Coyle M."/>
            <person name="Deng J."/>
            <person name="Forbes L."/>
            <person name="Fowler G."/>
            <person name="Francisco L."/>
            <person name="Fu Q."/>
            <person name="Gibbs R."/>
            <person name="Gross S."/>
            <person name="Gubbala S."/>
            <person name="Hale W."/>
            <person name="Hemphill L."/>
            <person name="Highlander S."/>
            <person name="Hirani K."/>
            <person name="Jackson L."/>
            <person name="Jakkamsetti A."/>
            <person name="Javaid M."/>
            <person name="Jayaseelan J.C."/>
            <person name="Jiang H."/>
            <person name="Joshi V."/>
            <person name="Korchina V."/>
            <person name="Kovar C."/>
            <person name="Lara F."/>
            <person name="Lee S."/>
            <person name="Liu Y."/>
            <person name="Mata R."/>
            <person name="Mathew T."/>
            <person name="Munidasa M."/>
            <person name="Muzny D."/>
            <person name="Nazareth L."/>
            <person name="Ngo R."/>
            <person name="Nguyen L."/>
            <person name="Nguyen N."/>
            <person name="Okwuonu G."/>
            <person name="Ongeri F."/>
            <person name="Palculict T."/>
            <person name="Patil S."/>
            <person name="Petrosino J."/>
            <person name="Pham C."/>
            <person name="Pham P."/>
            <person name="Pu L.-L."/>
            <person name="Qin X."/>
            <person name="Qu J."/>
            <person name="Reid J."/>
            <person name="Ross M."/>
            <person name="Ruth R."/>
            <person name="Saada N."/>
            <person name="San Lucas F."/>
            <person name="Santibanez J."/>
            <person name="Shang Y."/>
            <person name="Simmons D."/>
            <person name="Song X.-Z."/>
            <person name="Tang L.-Y."/>
            <person name="Thornton R."/>
            <person name="Warren J."/>
            <person name="Weissenberger G."/>
            <person name="Wilczek-Boney K."/>
            <person name="Worley K."/>
            <person name="Youmans B."/>
            <person name="Zhang J."/>
            <person name="Zhang L."/>
            <person name="Zhao Z."/>
            <person name="Zhou C."/>
            <person name="Zhu D."/>
            <person name="Zhu Y."/>
        </authorList>
    </citation>
    <scope>NUCLEOTIDE SEQUENCE [LARGE SCALE GENOMIC DNA]</scope>
    <source>
        <strain evidence="2 3">F0333</strain>
    </source>
</reference>
<evidence type="ECO:0000256" key="1">
    <source>
        <dbReference type="SAM" id="Phobius"/>
    </source>
</evidence>